<name>A0A6C0ENI9_9ZZZZ</name>
<organism evidence="2">
    <name type="scientific">viral metagenome</name>
    <dbReference type="NCBI Taxonomy" id="1070528"/>
    <lineage>
        <taxon>unclassified sequences</taxon>
        <taxon>metagenomes</taxon>
        <taxon>organismal metagenomes</taxon>
    </lineage>
</organism>
<protein>
    <submittedName>
        <fullName evidence="2">Uncharacterized protein</fullName>
    </submittedName>
</protein>
<evidence type="ECO:0000256" key="1">
    <source>
        <dbReference type="SAM" id="Phobius"/>
    </source>
</evidence>
<accession>A0A6C0ENI9</accession>
<keyword evidence="1" id="KW-1133">Transmembrane helix</keyword>
<sequence length="43" mass="5169">MAVEKNTKEKKAHKTTNAVILYIFRSVMIYVNYQFILIVKFKF</sequence>
<reference evidence="2" key="1">
    <citation type="journal article" date="2020" name="Nature">
        <title>Giant virus diversity and host interactions through global metagenomics.</title>
        <authorList>
            <person name="Schulz F."/>
            <person name="Roux S."/>
            <person name="Paez-Espino D."/>
            <person name="Jungbluth S."/>
            <person name="Walsh D.A."/>
            <person name="Denef V.J."/>
            <person name="McMahon K.D."/>
            <person name="Konstantinidis K.T."/>
            <person name="Eloe-Fadrosh E.A."/>
            <person name="Kyrpides N.C."/>
            <person name="Woyke T."/>
        </authorList>
    </citation>
    <scope>NUCLEOTIDE SEQUENCE</scope>
    <source>
        <strain evidence="2">GVMAG-M-3300009149-34</strain>
    </source>
</reference>
<dbReference type="EMBL" id="MN738893">
    <property type="protein sequence ID" value="QHT30221.1"/>
    <property type="molecule type" value="Genomic_DNA"/>
</dbReference>
<proteinExistence type="predicted"/>
<keyword evidence="1" id="KW-0472">Membrane</keyword>
<evidence type="ECO:0000313" key="2">
    <source>
        <dbReference type="EMBL" id="QHT30221.1"/>
    </source>
</evidence>
<feature type="transmembrane region" description="Helical" evidence="1">
    <location>
        <begin position="20"/>
        <end position="39"/>
    </location>
</feature>
<dbReference type="AlphaFoldDB" id="A0A6C0ENI9"/>
<keyword evidence="1" id="KW-0812">Transmembrane</keyword>